<sequence>MTDFTASRRHFLKLTGLTLVGLPLGLSGCASALTGRSRPDYLVYVGTYAKAEADSIFLYRLNATTGALTRLRAEKGGPNPAFLAIDSKQEHLYAANEVDEFQGAKSGYVSAFAIDRRTGGLTALNQQPSAGGGPCYLSLDGSGRAALVANYGGGSVSLLPIAPDGTLRPPSATDQHRGSGPNKNRQTEAHAHCIIPDPAGRFAFAVDLGTDQVLGYRLDAGAGQWTPLPAPAFTTQPGAGPRHLTFHPNGRWAYLINELTSSVTALAYDAAAGTFRELHTVPALPAGFTAPNTCADIHVHPNGRFVYATNRGHDSLAVFAVAPDSGRLTLVEHVSTQGKTPRNFAIDPSGAILLVANQNSNNIVTYTINAQTGRLTPTGVVVEVPAPVCLQVVPDFMA</sequence>
<evidence type="ECO:0000313" key="5">
    <source>
        <dbReference type="Proteomes" id="UP001211005"/>
    </source>
</evidence>
<dbReference type="RefSeq" id="WP_269561294.1">
    <property type="nucleotide sequence ID" value="NZ_CP114767.1"/>
</dbReference>
<dbReference type="Gene3D" id="2.130.10.10">
    <property type="entry name" value="YVTN repeat-like/Quinoprotein amine dehydrogenase"/>
    <property type="match status" value="1"/>
</dbReference>
<feature type="region of interest" description="Disordered" evidence="3">
    <location>
        <begin position="163"/>
        <end position="187"/>
    </location>
</feature>
<dbReference type="EMBL" id="CP114767">
    <property type="protein sequence ID" value="WBA43250.1"/>
    <property type="molecule type" value="Genomic_DNA"/>
</dbReference>
<dbReference type="InterPro" id="IPR006311">
    <property type="entry name" value="TAT_signal"/>
</dbReference>
<dbReference type="Pfam" id="PF10282">
    <property type="entry name" value="Lactonase"/>
    <property type="match status" value="1"/>
</dbReference>
<dbReference type="PANTHER" id="PTHR30344">
    <property type="entry name" value="6-PHOSPHOGLUCONOLACTONASE-RELATED"/>
    <property type="match status" value="1"/>
</dbReference>
<organism evidence="4 5">
    <name type="scientific">Hymenobacter canadensis</name>
    <dbReference type="NCBI Taxonomy" id="2999067"/>
    <lineage>
        <taxon>Bacteria</taxon>
        <taxon>Pseudomonadati</taxon>
        <taxon>Bacteroidota</taxon>
        <taxon>Cytophagia</taxon>
        <taxon>Cytophagales</taxon>
        <taxon>Hymenobacteraceae</taxon>
        <taxon>Hymenobacter</taxon>
    </lineage>
</organism>
<dbReference type="InterPro" id="IPR050282">
    <property type="entry name" value="Cycloisomerase_2"/>
</dbReference>
<gene>
    <name evidence="4" type="ORF">O3303_06700</name>
</gene>
<proteinExistence type="inferred from homology"/>
<dbReference type="PANTHER" id="PTHR30344:SF1">
    <property type="entry name" value="6-PHOSPHOGLUCONOLACTONASE"/>
    <property type="match status" value="1"/>
</dbReference>
<protein>
    <submittedName>
        <fullName evidence="4">Lactonase family protein</fullName>
    </submittedName>
</protein>
<evidence type="ECO:0000256" key="1">
    <source>
        <dbReference type="ARBA" id="ARBA00005564"/>
    </source>
</evidence>
<keyword evidence="2" id="KW-0313">Glucose metabolism</keyword>
<name>A0ABY7LS56_9BACT</name>
<comment type="similarity">
    <text evidence="1">Belongs to the cycloisomerase 2 family.</text>
</comment>
<evidence type="ECO:0000256" key="3">
    <source>
        <dbReference type="SAM" id="MobiDB-lite"/>
    </source>
</evidence>
<dbReference type="Proteomes" id="UP001211005">
    <property type="component" value="Chromosome"/>
</dbReference>
<dbReference type="InterPro" id="IPR011048">
    <property type="entry name" value="Haem_d1_sf"/>
</dbReference>
<evidence type="ECO:0000313" key="4">
    <source>
        <dbReference type="EMBL" id="WBA43250.1"/>
    </source>
</evidence>
<dbReference type="PROSITE" id="PS51318">
    <property type="entry name" value="TAT"/>
    <property type="match status" value="1"/>
</dbReference>
<dbReference type="InterPro" id="IPR019405">
    <property type="entry name" value="Lactonase_7-beta_prop"/>
</dbReference>
<keyword evidence="2" id="KW-0119">Carbohydrate metabolism</keyword>
<dbReference type="InterPro" id="IPR015943">
    <property type="entry name" value="WD40/YVTN_repeat-like_dom_sf"/>
</dbReference>
<dbReference type="SUPFAM" id="SSF51004">
    <property type="entry name" value="C-terminal (heme d1) domain of cytochrome cd1-nitrite reductase"/>
    <property type="match status" value="1"/>
</dbReference>
<keyword evidence="5" id="KW-1185">Reference proteome</keyword>
<accession>A0ABY7LS56</accession>
<reference evidence="4 5" key="1">
    <citation type="submission" date="2022-12" db="EMBL/GenBank/DDBJ databases">
        <title>Hymenobacter canadensis sp. nov. isolated from lake water of the Cambridge Bay, Canada.</title>
        <authorList>
            <person name="Kim W.H."/>
            <person name="Lee Y.M."/>
        </authorList>
    </citation>
    <scope>NUCLEOTIDE SEQUENCE [LARGE SCALE GENOMIC DNA]</scope>
    <source>
        <strain evidence="4 5">PAMC 29467</strain>
    </source>
</reference>
<evidence type="ECO:0000256" key="2">
    <source>
        <dbReference type="ARBA" id="ARBA00022526"/>
    </source>
</evidence>